<protein>
    <recommendedName>
        <fullName evidence="1">XPG-I domain-containing protein</fullName>
    </recommendedName>
</protein>
<proteinExistence type="predicted"/>
<dbReference type="AlphaFoldDB" id="X1ECD3"/>
<dbReference type="SUPFAM" id="SSF88723">
    <property type="entry name" value="PIN domain-like"/>
    <property type="match status" value="1"/>
</dbReference>
<evidence type="ECO:0000313" key="2">
    <source>
        <dbReference type="EMBL" id="GAH06338.1"/>
    </source>
</evidence>
<organism evidence="2">
    <name type="scientific">marine sediment metagenome</name>
    <dbReference type="NCBI Taxonomy" id="412755"/>
    <lineage>
        <taxon>unclassified sequences</taxon>
        <taxon>metagenomes</taxon>
        <taxon>ecological metagenomes</taxon>
    </lineage>
</organism>
<evidence type="ECO:0000259" key="1">
    <source>
        <dbReference type="Pfam" id="PF00867"/>
    </source>
</evidence>
<dbReference type="EMBL" id="BART01035938">
    <property type="protein sequence ID" value="GAH06338.1"/>
    <property type="molecule type" value="Genomic_DNA"/>
</dbReference>
<feature type="domain" description="XPG-I" evidence="1">
    <location>
        <begin position="26"/>
        <end position="53"/>
    </location>
</feature>
<dbReference type="InterPro" id="IPR029060">
    <property type="entry name" value="PIN-like_dom_sf"/>
</dbReference>
<accession>X1ECD3</accession>
<name>X1ECD3_9ZZZZ</name>
<sequence length="70" mass="8315">ILSLFCFKLKFYLQKYILNNFYSYIIIISQDYDTLLFGAKRLLRNFAVTRSRKVGDTSITLDIEWILLPS</sequence>
<feature type="non-terminal residue" evidence="2">
    <location>
        <position position="1"/>
    </location>
</feature>
<dbReference type="Pfam" id="PF00867">
    <property type="entry name" value="XPG_I"/>
    <property type="match status" value="1"/>
</dbReference>
<dbReference type="InterPro" id="IPR006086">
    <property type="entry name" value="XPG-I_dom"/>
</dbReference>
<reference evidence="2" key="1">
    <citation type="journal article" date="2014" name="Front. Microbiol.">
        <title>High frequency of phylogenetically diverse reductive dehalogenase-homologous genes in deep subseafloor sedimentary metagenomes.</title>
        <authorList>
            <person name="Kawai M."/>
            <person name="Futagami T."/>
            <person name="Toyoda A."/>
            <person name="Takaki Y."/>
            <person name="Nishi S."/>
            <person name="Hori S."/>
            <person name="Arai W."/>
            <person name="Tsubouchi T."/>
            <person name="Morono Y."/>
            <person name="Uchiyama I."/>
            <person name="Ito T."/>
            <person name="Fujiyama A."/>
            <person name="Inagaki F."/>
            <person name="Takami H."/>
        </authorList>
    </citation>
    <scope>NUCLEOTIDE SEQUENCE</scope>
    <source>
        <strain evidence="2">Expedition CK06-06</strain>
    </source>
</reference>
<dbReference type="Gene3D" id="3.40.50.1010">
    <property type="entry name" value="5'-nuclease"/>
    <property type="match status" value="1"/>
</dbReference>
<comment type="caution">
    <text evidence="2">The sequence shown here is derived from an EMBL/GenBank/DDBJ whole genome shotgun (WGS) entry which is preliminary data.</text>
</comment>
<gene>
    <name evidence="2" type="ORF">S01H4_60814</name>
</gene>
<dbReference type="GO" id="GO:0004518">
    <property type="term" value="F:nuclease activity"/>
    <property type="evidence" value="ECO:0007669"/>
    <property type="project" value="InterPro"/>
</dbReference>